<protein>
    <submittedName>
        <fullName evidence="1">Uncharacterized protein</fullName>
    </submittedName>
</protein>
<name>A0A9D4FD95_DREPO</name>
<dbReference type="AlphaFoldDB" id="A0A9D4FD95"/>
<evidence type="ECO:0000313" key="2">
    <source>
        <dbReference type="Proteomes" id="UP000828390"/>
    </source>
</evidence>
<sequence>MIWFGRFIIYLSIYLSIYTAKRPLEHYRQRDIIESVSWEEPVLGVYGGDNENAPRCDSAFKTSERSALLGRTSVLSTGLVCFPPGLCAFHWSVVLWSTGLSTGPSTGLSTCLVQSTGLRFSPQDLISFHGSVVQSTGLRFSPQDLCAFYGSEVQSTGLSTGLMFRSEVQSKGLMFSPQWFSPQDLYSTGLRLSPQWTAKANMGALNELKEIRKKSSTRKQEHKAANTRRRNMFSDHVHLRSNHNTVNNGYHLDSSEEQSTLTNSRDIRETEINFLNNNLTRNLHALSSDDRGLTHVSVTVPGATNQKTAFRNLVQTQNGWADIRCITFG</sequence>
<reference evidence="1" key="2">
    <citation type="submission" date="2020-11" db="EMBL/GenBank/DDBJ databases">
        <authorList>
            <person name="McCartney M.A."/>
            <person name="Auch B."/>
            <person name="Kono T."/>
            <person name="Mallez S."/>
            <person name="Becker A."/>
            <person name="Gohl D.M."/>
            <person name="Silverstein K.A.T."/>
            <person name="Koren S."/>
            <person name="Bechman K.B."/>
            <person name="Herman A."/>
            <person name="Abrahante J.E."/>
            <person name="Garbe J."/>
        </authorList>
    </citation>
    <scope>NUCLEOTIDE SEQUENCE</scope>
    <source>
        <strain evidence="1">Duluth1</strain>
        <tissue evidence="1">Whole animal</tissue>
    </source>
</reference>
<comment type="caution">
    <text evidence="1">The sequence shown here is derived from an EMBL/GenBank/DDBJ whole genome shotgun (WGS) entry which is preliminary data.</text>
</comment>
<evidence type="ECO:0000313" key="1">
    <source>
        <dbReference type="EMBL" id="KAH3795283.1"/>
    </source>
</evidence>
<dbReference type="Proteomes" id="UP000828390">
    <property type="component" value="Unassembled WGS sequence"/>
</dbReference>
<accession>A0A9D4FD95</accession>
<dbReference type="EMBL" id="JAIWYP010000007">
    <property type="protein sequence ID" value="KAH3795283.1"/>
    <property type="molecule type" value="Genomic_DNA"/>
</dbReference>
<organism evidence="1 2">
    <name type="scientific">Dreissena polymorpha</name>
    <name type="common">Zebra mussel</name>
    <name type="synonym">Mytilus polymorpha</name>
    <dbReference type="NCBI Taxonomy" id="45954"/>
    <lineage>
        <taxon>Eukaryota</taxon>
        <taxon>Metazoa</taxon>
        <taxon>Spiralia</taxon>
        <taxon>Lophotrochozoa</taxon>
        <taxon>Mollusca</taxon>
        <taxon>Bivalvia</taxon>
        <taxon>Autobranchia</taxon>
        <taxon>Heteroconchia</taxon>
        <taxon>Euheterodonta</taxon>
        <taxon>Imparidentia</taxon>
        <taxon>Neoheterodontei</taxon>
        <taxon>Myida</taxon>
        <taxon>Dreissenoidea</taxon>
        <taxon>Dreissenidae</taxon>
        <taxon>Dreissena</taxon>
    </lineage>
</organism>
<gene>
    <name evidence="1" type="ORF">DPMN_148832</name>
</gene>
<proteinExistence type="predicted"/>
<reference evidence="1" key="1">
    <citation type="journal article" date="2019" name="bioRxiv">
        <title>The Genome of the Zebra Mussel, Dreissena polymorpha: A Resource for Invasive Species Research.</title>
        <authorList>
            <person name="McCartney M.A."/>
            <person name="Auch B."/>
            <person name="Kono T."/>
            <person name="Mallez S."/>
            <person name="Zhang Y."/>
            <person name="Obille A."/>
            <person name="Becker A."/>
            <person name="Abrahante J.E."/>
            <person name="Garbe J."/>
            <person name="Badalamenti J.P."/>
            <person name="Herman A."/>
            <person name="Mangelson H."/>
            <person name="Liachko I."/>
            <person name="Sullivan S."/>
            <person name="Sone E.D."/>
            <person name="Koren S."/>
            <person name="Silverstein K.A.T."/>
            <person name="Beckman K.B."/>
            <person name="Gohl D.M."/>
        </authorList>
    </citation>
    <scope>NUCLEOTIDE SEQUENCE</scope>
    <source>
        <strain evidence="1">Duluth1</strain>
        <tissue evidence="1">Whole animal</tissue>
    </source>
</reference>
<keyword evidence="2" id="KW-1185">Reference proteome</keyword>